<name>A0AB39USI0_9GAMM</name>
<reference evidence="2" key="1">
    <citation type="submission" date="2024-05" db="EMBL/GenBank/DDBJ databases">
        <title>Genome sequencing of novel strain.</title>
        <authorList>
            <person name="Ganbat D."/>
            <person name="Ganbat S."/>
            <person name="Lee S.-J."/>
        </authorList>
    </citation>
    <scope>NUCLEOTIDE SEQUENCE</scope>
    <source>
        <strain evidence="2">SMD15-11</strain>
    </source>
</reference>
<dbReference type="AlphaFoldDB" id="A0AB39USI0"/>
<accession>A0AB39USI0</accession>
<feature type="region of interest" description="Disordered" evidence="1">
    <location>
        <begin position="1"/>
        <end position="29"/>
    </location>
</feature>
<protein>
    <submittedName>
        <fullName evidence="2">DUF2931 family protein</fullName>
    </submittedName>
</protein>
<organism evidence="2">
    <name type="scientific">Thermohahella caldifontis</name>
    <dbReference type="NCBI Taxonomy" id="3142973"/>
    <lineage>
        <taxon>Bacteria</taxon>
        <taxon>Pseudomonadati</taxon>
        <taxon>Pseudomonadota</taxon>
        <taxon>Gammaproteobacteria</taxon>
        <taxon>Oceanospirillales</taxon>
        <taxon>Hahellaceae</taxon>
        <taxon>Thermohahella</taxon>
    </lineage>
</organism>
<proteinExistence type="predicted"/>
<dbReference type="EMBL" id="CP154858">
    <property type="protein sequence ID" value="XDT70994.1"/>
    <property type="molecule type" value="Genomic_DNA"/>
</dbReference>
<gene>
    <name evidence="2" type="ORF">AAIA72_09230</name>
</gene>
<dbReference type="RefSeq" id="WP_369600035.1">
    <property type="nucleotide sequence ID" value="NZ_CP154858.1"/>
</dbReference>
<dbReference type="KEGG" id="tcd:AAIA72_09230"/>
<dbReference type="Pfam" id="PF11153">
    <property type="entry name" value="DUF2931"/>
    <property type="match status" value="1"/>
</dbReference>
<dbReference type="InterPro" id="IPR021326">
    <property type="entry name" value="DUF2931"/>
</dbReference>
<evidence type="ECO:0000313" key="2">
    <source>
        <dbReference type="EMBL" id="XDT70994.1"/>
    </source>
</evidence>
<feature type="compositionally biased region" description="Basic and acidic residues" evidence="1">
    <location>
        <begin position="1"/>
        <end position="10"/>
    </location>
</feature>
<evidence type="ECO:0000256" key="1">
    <source>
        <dbReference type="SAM" id="MobiDB-lite"/>
    </source>
</evidence>
<sequence>MDNRIVRVGDDPQCPMRDGKTPGRLSASPRSLCRNRDGTMHLPDLRTCYPLLLVICLSLVLSGCATTRDHNGYAYPADFTEYSVNVGVPLHYEIAFPPGGIQTYWKNGQIAGIGSIAGVVDGWVMGGAADITKGPIPDIVDFEYQSLYEEKVYHVRFEILPHVKRVMYQKVHTRWGPDKAENSYRKAISFGIMPGGQYIVWIGAHLRDAIEIGRGQAEFVKTTPYYKAFREGRHGRAVQLNGLHPEWTPEHWTAYDTILLGDFIGIKLYPDDRDYWMPPRLEELPPEAWKQGDMTPWRKRPPEVEVNPQMFIYKYSSWKELEKKYR</sequence>